<sequence>MMSPADVFTVHAHVRTLLQSLGGVGESSAAADSEASSSSSQQAPAPKRSRVSDFAEWENDDDSVTSEQDEVSLYITQKHAMADDRDLLGWWKINSNVYPKLSKLAKSVLCIPASSSSSERVFSAEAAPSVNAGQLLNPLRWMLYFFFMTRCRKDHVSTP</sequence>
<name>A0AAV2KMV1_KNICA</name>
<dbReference type="InterPro" id="IPR012337">
    <property type="entry name" value="RNaseH-like_sf"/>
</dbReference>
<dbReference type="EMBL" id="OZ035841">
    <property type="protein sequence ID" value="CAL1590290.1"/>
    <property type="molecule type" value="Genomic_DNA"/>
</dbReference>
<dbReference type="SUPFAM" id="SSF53098">
    <property type="entry name" value="Ribonuclease H-like"/>
    <property type="match status" value="1"/>
</dbReference>
<feature type="compositionally biased region" description="Low complexity" evidence="1">
    <location>
        <begin position="28"/>
        <end position="46"/>
    </location>
</feature>
<proteinExistence type="predicted"/>
<gene>
    <name evidence="3" type="ORF">KC01_LOCUS19818</name>
</gene>
<dbReference type="AlphaFoldDB" id="A0AAV2KMV1"/>
<evidence type="ECO:0000313" key="4">
    <source>
        <dbReference type="Proteomes" id="UP001497482"/>
    </source>
</evidence>
<feature type="region of interest" description="Disordered" evidence="1">
    <location>
        <begin position="28"/>
        <end position="68"/>
    </location>
</feature>
<organism evidence="3 4">
    <name type="scientific">Knipowitschia caucasica</name>
    <name type="common">Caucasian dwarf goby</name>
    <name type="synonym">Pomatoschistus caucasicus</name>
    <dbReference type="NCBI Taxonomy" id="637954"/>
    <lineage>
        <taxon>Eukaryota</taxon>
        <taxon>Metazoa</taxon>
        <taxon>Chordata</taxon>
        <taxon>Craniata</taxon>
        <taxon>Vertebrata</taxon>
        <taxon>Euteleostomi</taxon>
        <taxon>Actinopterygii</taxon>
        <taxon>Neopterygii</taxon>
        <taxon>Teleostei</taxon>
        <taxon>Neoteleostei</taxon>
        <taxon>Acanthomorphata</taxon>
        <taxon>Gobiaria</taxon>
        <taxon>Gobiiformes</taxon>
        <taxon>Gobioidei</taxon>
        <taxon>Gobiidae</taxon>
        <taxon>Gobiinae</taxon>
        <taxon>Knipowitschia</taxon>
    </lineage>
</organism>
<protein>
    <recommendedName>
        <fullName evidence="2">HAT C-terminal dimerisation domain-containing protein</fullName>
    </recommendedName>
</protein>
<dbReference type="Pfam" id="PF05699">
    <property type="entry name" value="Dimer_Tnp_hAT"/>
    <property type="match status" value="1"/>
</dbReference>
<dbReference type="GO" id="GO:0046983">
    <property type="term" value="F:protein dimerization activity"/>
    <property type="evidence" value="ECO:0007669"/>
    <property type="project" value="InterPro"/>
</dbReference>
<reference evidence="3 4" key="1">
    <citation type="submission" date="2024-04" db="EMBL/GenBank/DDBJ databases">
        <authorList>
            <person name="Waldvogel A.-M."/>
            <person name="Schoenle A."/>
        </authorList>
    </citation>
    <scope>NUCLEOTIDE SEQUENCE [LARGE SCALE GENOMIC DNA]</scope>
</reference>
<dbReference type="Proteomes" id="UP001497482">
    <property type="component" value="Chromosome 19"/>
</dbReference>
<keyword evidence="4" id="KW-1185">Reference proteome</keyword>
<evidence type="ECO:0000256" key="1">
    <source>
        <dbReference type="SAM" id="MobiDB-lite"/>
    </source>
</evidence>
<evidence type="ECO:0000259" key="2">
    <source>
        <dbReference type="Pfam" id="PF05699"/>
    </source>
</evidence>
<feature type="compositionally biased region" description="Acidic residues" evidence="1">
    <location>
        <begin position="55"/>
        <end position="68"/>
    </location>
</feature>
<feature type="domain" description="HAT C-terminal dimerisation" evidence="2">
    <location>
        <begin position="71"/>
        <end position="125"/>
    </location>
</feature>
<evidence type="ECO:0000313" key="3">
    <source>
        <dbReference type="EMBL" id="CAL1590290.1"/>
    </source>
</evidence>
<dbReference type="InterPro" id="IPR008906">
    <property type="entry name" value="HATC_C_dom"/>
</dbReference>
<accession>A0AAV2KMV1</accession>
<dbReference type="PANTHER" id="PTHR23272">
    <property type="entry name" value="BED FINGER-RELATED"/>
    <property type="match status" value="1"/>
</dbReference>